<dbReference type="STRING" id="411684.HPDFL43_00950"/>
<protein>
    <submittedName>
        <fullName evidence="2">Glycosyltransferase</fullName>
    </submittedName>
</protein>
<evidence type="ECO:0000313" key="2">
    <source>
        <dbReference type="EMBL" id="EDQ34721.1"/>
    </source>
</evidence>
<dbReference type="RefSeq" id="WP_007195982.1">
    <property type="nucleotide sequence ID" value="NZ_CM002917.1"/>
</dbReference>
<sequence>MKILHITPHLGGGVGKAHAALCEADKQADERHYVLLEAPRDTRHVDAIRRSGAAVSIAQDMGLVRDLMSSADLVQFEWWNHPLMCGLLAGSPLPAMRTVLWSHVSGINAPFIPTGLIETADQFVFTSECSRLAGNLAGLKTEAVARTEVINSGFGYASTDGNQQRKRNGRGISYLGTVEFTKMNPAMMDVIDRIVHSDAAVDVWGGVDALSPVHNAIAEMTHPERFRLRGHSDDPRDALLETSIFLYLLQPFHFGTAENALVEAMSLGCAPLVLANPCELAIVRDGKTGLVAQSVDHAVELLNWMLEHPHDVSRMGEAACKEVSEIKTPERSLAAFRTLWRSTMARPKRTHNFATTLGQTPRDWHAALQGGSCARYTGLQEAQSASKGSLAHFETYYPDLDQAPTIQCDP</sequence>
<feature type="domain" description="Glycosyl transferase family 1" evidence="1">
    <location>
        <begin position="174"/>
        <end position="320"/>
    </location>
</feature>
<dbReference type="HOGENOM" id="CLU_639188_0_0_5"/>
<dbReference type="Proteomes" id="UP000004291">
    <property type="component" value="Chromosome"/>
</dbReference>
<dbReference type="GO" id="GO:0016757">
    <property type="term" value="F:glycosyltransferase activity"/>
    <property type="evidence" value="ECO:0007669"/>
    <property type="project" value="InterPro"/>
</dbReference>
<keyword evidence="2" id="KW-0808">Transferase</keyword>
<evidence type="ECO:0000313" key="3">
    <source>
        <dbReference type="Proteomes" id="UP000004291"/>
    </source>
</evidence>
<organism evidence="2 3">
    <name type="scientific">Hoeflea phototrophica (strain DSM 17068 / NCIMB 14078 / DFL-43)</name>
    <dbReference type="NCBI Taxonomy" id="411684"/>
    <lineage>
        <taxon>Bacteria</taxon>
        <taxon>Pseudomonadati</taxon>
        <taxon>Pseudomonadota</taxon>
        <taxon>Alphaproteobacteria</taxon>
        <taxon>Hyphomicrobiales</taxon>
        <taxon>Rhizobiaceae</taxon>
        <taxon>Hoeflea</taxon>
    </lineage>
</organism>
<dbReference type="Gene3D" id="3.40.50.2000">
    <property type="entry name" value="Glycogen Phosphorylase B"/>
    <property type="match status" value="1"/>
</dbReference>
<evidence type="ECO:0000259" key="1">
    <source>
        <dbReference type="Pfam" id="PF00534"/>
    </source>
</evidence>
<dbReference type="InterPro" id="IPR001296">
    <property type="entry name" value="Glyco_trans_1"/>
</dbReference>
<dbReference type="OrthoDB" id="9790710at2"/>
<dbReference type="Pfam" id="PF00534">
    <property type="entry name" value="Glycos_transf_1"/>
    <property type="match status" value="1"/>
</dbReference>
<dbReference type="EMBL" id="ABIA03000002">
    <property type="protein sequence ID" value="EDQ34721.1"/>
    <property type="molecule type" value="Genomic_DNA"/>
</dbReference>
<name>A9CZ82_HOEPD</name>
<reference evidence="2 3" key="1">
    <citation type="submission" date="2007-10" db="EMBL/GenBank/DDBJ databases">
        <authorList>
            <person name="Wagner-Dobler I."/>
            <person name="Ferriera S."/>
            <person name="Johnson J."/>
            <person name="Kravitz S."/>
            <person name="Beeson K."/>
            <person name="Sutton G."/>
            <person name="Rogers Y.-H."/>
            <person name="Friedman R."/>
            <person name="Frazier M."/>
            <person name="Venter J.C."/>
        </authorList>
    </citation>
    <scope>NUCLEOTIDE SEQUENCE [LARGE SCALE GENOMIC DNA]</scope>
    <source>
        <strain evidence="2 3">DFL-43</strain>
    </source>
</reference>
<reference evidence="2 3" key="2">
    <citation type="submission" date="2012-06" db="EMBL/GenBank/DDBJ databases">
        <authorList>
            <person name="Fiebig A."/>
        </authorList>
    </citation>
    <scope>NUCLEOTIDE SEQUENCE [LARGE SCALE GENOMIC DNA]</scope>
    <source>
        <strain evidence="2 3">DFL-43</strain>
    </source>
</reference>
<dbReference type="SUPFAM" id="SSF53756">
    <property type="entry name" value="UDP-Glycosyltransferase/glycogen phosphorylase"/>
    <property type="match status" value="1"/>
</dbReference>
<gene>
    <name evidence="2" type="ORF">HPDFL43_00950</name>
</gene>
<dbReference type="AlphaFoldDB" id="A9CZ82"/>
<keyword evidence="3" id="KW-1185">Reference proteome</keyword>
<comment type="caution">
    <text evidence="2">The sequence shown here is derived from an EMBL/GenBank/DDBJ whole genome shotgun (WGS) entry which is preliminary data.</text>
</comment>
<accession>A9CZ82</accession>
<proteinExistence type="predicted"/>
<dbReference type="eggNOG" id="COG0438">
    <property type="taxonomic scope" value="Bacteria"/>
</dbReference>